<reference evidence="5 6" key="1">
    <citation type="submission" date="2023-04" db="EMBL/GenBank/DDBJ databases">
        <title>Forest soil microbial communities from Buena Vista Peninsula, Colon Province, Panama.</title>
        <authorList>
            <person name="Bouskill N."/>
        </authorList>
    </citation>
    <scope>NUCLEOTIDE SEQUENCE [LARGE SCALE GENOMIC DNA]</scope>
    <source>
        <strain evidence="5 6">GGS1</strain>
    </source>
</reference>
<comment type="caution">
    <text evidence="5">The sequence shown here is derived from an EMBL/GenBank/DDBJ whole genome shotgun (WGS) entry which is preliminary data.</text>
</comment>
<sequence>MAMPTTKTPSPKKPTAKTLREGSTPKRTAILAAARELFLADGFDRTSVDAVAARAEVSKRTVYDYFGDKQTLLQAVVDGVGQSLISTIRRILDDTLTDPTEAADLEDVLVAFSMRIATDMLGSSEYVTLQRLVRAQSHHVPDGGENSMADAPEEALAERFAAFAEAGLLDVPDALLAADQFIALTFNVALNRFGSANAAEDARVRPLIVEGVRTFLRAYQAK</sequence>
<evidence type="ECO:0000256" key="1">
    <source>
        <dbReference type="ARBA" id="ARBA00023125"/>
    </source>
</evidence>
<dbReference type="Pfam" id="PF00440">
    <property type="entry name" value="TetR_N"/>
    <property type="match status" value="1"/>
</dbReference>
<name>A0ABT6LX56_9ACTN</name>
<dbReference type="EMBL" id="JARXVH010000016">
    <property type="protein sequence ID" value="MDH6220435.1"/>
    <property type="molecule type" value="Genomic_DNA"/>
</dbReference>
<accession>A0ABT6LX56</accession>
<keyword evidence="6" id="KW-1185">Reference proteome</keyword>
<gene>
    <name evidence="5" type="ORF">M2283_007775</name>
</gene>
<dbReference type="SUPFAM" id="SSF46689">
    <property type="entry name" value="Homeodomain-like"/>
    <property type="match status" value="1"/>
</dbReference>
<dbReference type="PROSITE" id="PS50977">
    <property type="entry name" value="HTH_TETR_2"/>
    <property type="match status" value="1"/>
</dbReference>
<organism evidence="5 6">
    <name type="scientific">Streptomyces pseudovenezuelae</name>
    <dbReference type="NCBI Taxonomy" id="67350"/>
    <lineage>
        <taxon>Bacteria</taxon>
        <taxon>Bacillati</taxon>
        <taxon>Actinomycetota</taxon>
        <taxon>Actinomycetes</taxon>
        <taxon>Kitasatosporales</taxon>
        <taxon>Streptomycetaceae</taxon>
        <taxon>Streptomyces</taxon>
        <taxon>Streptomyces aurantiacus group</taxon>
    </lineage>
</organism>
<protein>
    <submittedName>
        <fullName evidence="5">TetR/AcrR family transcriptional repressor of mexJK operon</fullName>
    </submittedName>
</protein>
<feature type="domain" description="HTH tetR-type" evidence="4">
    <location>
        <begin position="24"/>
        <end position="84"/>
    </location>
</feature>
<keyword evidence="1 2" id="KW-0238">DNA-binding</keyword>
<dbReference type="PANTHER" id="PTHR30055:SF146">
    <property type="entry name" value="HTH-TYPE TRANSCRIPTIONAL DUAL REGULATOR CECR"/>
    <property type="match status" value="1"/>
</dbReference>
<dbReference type="InterPro" id="IPR001647">
    <property type="entry name" value="HTH_TetR"/>
</dbReference>
<dbReference type="InterPro" id="IPR039536">
    <property type="entry name" value="TetR_C_Proteobacteria"/>
</dbReference>
<feature type="DNA-binding region" description="H-T-H motif" evidence="2">
    <location>
        <begin position="47"/>
        <end position="66"/>
    </location>
</feature>
<evidence type="ECO:0000256" key="3">
    <source>
        <dbReference type="SAM" id="MobiDB-lite"/>
    </source>
</evidence>
<evidence type="ECO:0000259" key="4">
    <source>
        <dbReference type="PROSITE" id="PS50977"/>
    </source>
</evidence>
<dbReference type="Pfam" id="PF14246">
    <property type="entry name" value="TetR_C_7"/>
    <property type="match status" value="1"/>
</dbReference>
<evidence type="ECO:0000313" key="5">
    <source>
        <dbReference type="EMBL" id="MDH6220435.1"/>
    </source>
</evidence>
<dbReference type="InterPro" id="IPR050109">
    <property type="entry name" value="HTH-type_TetR-like_transc_reg"/>
</dbReference>
<feature type="region of interest" description="Disordered" evidence="3">
    <location>
        <begin position="1"/>
        <end position="24"/>
    </location>
</feature>
<dbReference type="PANTHER" id="PTHR30055">
    <property type="entry name" value="HTH-TYPE TRANSCRIPTIONAL REGULATOR RUTR"/>
    <property type="match status" value="1"/>
</dbReference>
<dbReference type="PROSITE" id="PS01081">
    <property type="entry name" value="HTH_TETR_1"/>
    <property type="match status" value="1"/>
</dbReference>
<dbReference type="InterPro" id="IPR023772">
    <property type="entry name" value="DNA-bd_HTH_TetR-type_CS"/>
</dbReference>
<dbReference type="PRINTS" id="PR00455">
    <property type="entry name" value="HTHTETR"/>
</dbReference>
<evidence type="ECO:0000256" key="2">
    <source>
        <dbReference type="PROSITE-ProRule" id="PRU00335"/>
    </source>
</evidence>
<proteinExistence type="predicted"/>
<evidence type="ECO:0000313" key="6">
    <source>
        <dbReference type="Proteomes" id="UP001160499"/>
    </source>
</evidence>
<dbReference type="InterPro" id="IPR009057">
    <property type="entry name" value="Homeodomain-like_sf"/>
</dbReference>
<dbReference type="Gene3D" id="1.10.357.10">
    <property type="entry name" value="Tetracycline Repressor, domain 2"/>
    <property type="match status" value="1"/>
</dbReference>
<dbReference type="Proteomes" id="UP001160499">
    <property type="component" value="Unassembled WGS sequence"/>
</dbReference>